<evidence type="ECO:0000313" key="3">
    <source>
        <dbReference type="EMBL" id="RMZ67181.1"/>
    </source>
</evidence>
<dbReference type="EMBL" id="KE747810">
    <property type="protein sequence ID" value="RMZ67181.1"/>
    <property type="molecule type" value="Genomic_DNA"/>
</dbReference>
<feature type="compositionally biased region" description="Basic and acidic residues" evidence="2">
    <location>
        <begin position="457"/>
        <end position="467"/>
    </location>
</feature>
<feature type="region of interest" description="Disordered" evidence="2">
    <location>
        <begin position="1"/>
        <end position="77"/>
    </location>
</feature>
<feature type="coiled-coil region" evidence="1">
    <location>
        <begin position="530"/>
        <end position="557"/>
    </location>
</feature>
<organism evidence="3 4">
    <name type="scientific">Pyrenophora seminiperda CCB06</name>
    <dbReference type="NCBI Taxonomy" id="1302712"/>
    <lineage>
        <taxon>Eukaryota</taxon>
        <taxon>Fungi</taxon>
        <taxon>Dikarya</taxon>
        <taxon>Ascomycota</taxon>
        <taxon>Pezizomycotina</taxon>
        <taxon>Dothideomycetes</taxon>
        <taxon>Pleosporomycetidae</taxon>
        <taxon>Pleosporales</taxon>
        <taxon>Pleosporineae</taxon>
        <taxon>Pleosporaceae</taxon>
        <taxon>Pyrenophora</taxon>
    </lineage>
</organism>
<sequence>MQSDSLFIPDTRREQGRDDSHDVRGRSPSSVDSGASTPARQAALPVPSMVPSTVSRQTLRQHQDGVTSPDDRSPITMQSLRRLKDRKEIALRATAAAATQNTSPAPTTTSLKSLEAQLKAQQLDISRLKKEREELTNRLNKMDVSKRNDGQADILKEFEALKSSVKTAIEELKPSLKSQANLPDLEQQAPQLKPLLDRLDNLESSLGSRTSALEKQTEELMPLLTKFGLLVDATLVTDPIQTMLFNNMSALAEDIRQLKNDTELHQTDITKRIKEIILQEVATKTHAAKTLIRNEYEAVEKRPKQNITNTQQSISNVQTQVSTLQKFKETLEKQNITAQVTDLQNKIKDVDTNNTRTYNKIGKLQDRYERFRDTEYVSFKDQTKDDIRRLQNVSDNLYEDVYKVLKKELNEQLFKELHASLSKALMDSKTFRTQTEKAINKLARDLDNLLKDASMRVDRSEKGEDGQKSNFAKVGMRKSPASPNSNGSCNDIPGTSERVNITIKRLDQFDSDIIEFRQALVDVIGLSTKLAATDKRLENAEATAERINAHLNNLEEGVIKLDDSIGNTEHEISKHSAAIGVLQHTVPELFRDQFDPFKTAFEEQVRSLGCKLELLERDIASVTKGKMELHAPPYPNATDTSALKTDLVAVQSALNTKVDTTALAALKAQLDAFDFAFKNLESRYENITTDRLHQRMVLWFTQMYPNASAIAYMSRDIPQMLKDITELKQAYAQVAWIHSYASDVKELCRNATQIQQLSKEVPQLQQATKELRASLSADKKELLTKMDHDHGQRIKVEEELRGSINEVEHDVGQSVSRIQESLNTLQHDFDTMNNQLIEPNRAFLGSLGSLVMVVGQMQRLIENINESTMTPSLKFTWEYPFADLMKPKGNDESDKTKLIEIE</sequence>
<feature type="compositionally biased region" description="Basic and acidic residues" evidence="2">
    <location>
        <begin position="10"/>
        <end position="25"/>
    </location>
</feature>
<gene>
    <name evidence="3" type="ORF">GMOD_00001068</name>
</gene>
<evidence type="ECO:0000313" key="4">
    <source>
        <dbReference type="Proteomes" id="UP000265663"/>
    </source>
</evidence>
<dbReference type="Proteomes" id="UP000265663">
    <property type="component" value="Unassembled WGS sequence"/>
</dbReference>
<feature type="region of interest" description="Disordered" evidence="2">
    <location>
        <begin position="457"/>
        <end position="494"/>
    </location>
</feature>
<protein>
    <submittedName>
        <fullName evidence="3">Uncharacterized protein</fullName>
    </submittedName>
</protein>
<evidence type="ECO:0000256" key="2">
    <source>
        <dbReference type="SAM" id="MobiDB-lite"/>
    </source>
</evidence>
<dbReference type="OrthoDB" id="3438382at2759"/>
<evidence type="ECO:0000256" key="1">
    <source>
        <dbReference type="SAM" id="Coils"/>
    </source>
</evidence>
<feature type="compositionally biased region" description="Polar residues" evidence="2">
    <location>
        <begin position="27"/>
        <end position="39"/>
    </location>
</feature>
<proteinExistence type="predicted"/>
<keyword evidence="4" id="KW-1185">Reference proteome</keyword>
<dbReference type="AlphaFoldDB" id="A0A3M7LY81"/>
<accession>A0A3M7LY81</accession>
<name>A0A3M7LY81_9PLEO</name>
<reference evidence="3 4" key="1">
    <citation type="journal article" date="2014" name="PLoS ONE">
        <title>De novo Genome Assembly of the Fungal Plant Pathogen Pyrenophora semeniperda.</title>
        <authorList>
            <person name="Soliai M.M."/>
            <person name="Meyer S.E."/>
            <person name="Udall J.A."/>
            <person name="Elzinga D.E."/>
            <person name="Hermansen R.A."/>
            <person name="Bodily P.M."/>
            <person name="Hart A.A."/>
            <person name="Coleman C.E."/>
        </authorList>
    </citation>
    <scope>NUCLEOTIDE SEQUENCE [LARGE SCALE GENOMIC DNA]</scope>
    <source>
        <strain evidence="3 4">CCB06</strain>
        <tissue evidence="3">Mycelium</tissue>
    </source>
</reference>
<feature type="coiled-coil region" evidence="1">
    <location>
        <begin position="111"/>
        <end position="145"/>
    </location>
</feature>
<keyword evidence="1" id="KW-0175">Coiled coil</keyword>
<feature type="compositionally biased region" description="Polar residues" evidence="2">
    <location>
        <begin position="50"/>
        <end position="66"/>
    </location>
</feature>